<dbReference type="GO" id="GO:0016020">
    <property type="term" value="C:membrane"/>
    <property type="evidence" value="ECO:0007669"/>
    <property type="project" value="UniProtKB-SubCell"/>
</dbReference>
<keyword evidence="3 6" id="KW-0812">Transmembrane</keyword>
<dbReference type="PANTHER" id="PTHR47891">
    <property type="entry name" value="TRANSPORTER-RELATED"/>
    <property type="match status" value="1"/>
</dbReference>
<dbReference type="InterPro" id="IPR045861">
    <property type="entry name" value="CorA_cytoplasmic_dom"/>
</dbReference>
<name>A0A0U1QKY4_9BACL</name>
<dbReference type="RefSeq" id="WP_010026372.1">
    <property type="nucleotide sequence ID" value="NZ_AFVQ02000199.1"/>
</dbReference>
<evidence type="ECO:0000256" key="1">
    <source>
        <dbReference type="ARBA" id="ARBA00004141"/>
    </source>
</evidence>
<dbReference type="Proteomes" id="UP000035553">
    <property type="component" value="Unassembled WGS sequence"/>
</dbReference>
<evidence type="ECO:0000256" key="2">
    <source>
        <dbReference type="ARBA" id="ARBA00009765"/>
    </source>
</evidence>
<dbReference type="Pfam" id="PF01544">
    <property type="entry name" value="CorA"/>
    <property type="match status" value="1"/>
</dbReference>
<comment type="subcellular location">
    <subcellularLocation>
        <location evidence="1">Membrane</location>
        <topology evidence="1">Multi-pass membrane protein</topology>
    </subcellularLocation>
</comment>
<dbReference type="Gene3D" id="1.20.58.340">
    <property type="entry name" value="Magnesium transport protein CorA, transmembrane region"/>
    <property type="match status" value="2"/>
</dbReference>
<dbReference type="AlphaFoldDB" id="A0A0U1QKY4"/>
<evidence type="ECO:0000256" key="5">
    <source>
        <dbReference type="ARBA" id="ARBA00023136"/>
    </source>
</evidence>
<keyword evidence="8" id="KW-1185">Reference proteome</keyword>
<sequence length="313" mass="36462">MIDIYLTDEQDRLIKKDELTKGCWINLTRPSEFEIQKVVEGTGISSDFIRDSLDDDERSRIEKEDDSILIIVDFPVLIQDESDSAPYDTIPLGIIVTPYYFVTVCLQSNPIIDDFVNNRIRNFFTYKKTRFTLQILYVIARYYLKYLKTIDRRTSLIERELHESMRNKELFDLLSLEKTLVYFTTSLKSNSIVMEKMTKQRFLRMYEDDQDLLEDVIIEIKQAIEMSEVHSNILSGMMDAYASVISNNVNVVMKFLTTVTIVLSIPTMVASFWGMNVSGIPWEHALHGFWIPITLAIGLAGITALFFWKKKYF</sequence>
<evidence type="ECO:0000313" key="8">
    <source>
        <dbReference type="Proteomes" id="UP000035553"/>
    </source>
</evidence>
<evidence type="ECO:0000256" key="3">
    <source>
        <dbReference type="ARBA" id="ARBA00022692"/>
    </source>
</evidence>
<comment type="similarity">
    <text evidence="2">Belongs to the CorA metal ion transporter (MIT) (TC 1.A.35) family.</text>
</comment>
<dbReference type="Gene3D" id="3.30.460.20">
    <property type="entry name" value="CorA soluble domain-like"/>
    <property type="match status" value="1"/>
</dbReference>
<comment type="caution">
    <text evidence="7">The sequence shown here is derived from an EMBL/GenBank/DDBJ whole genome shotgun (WGS) entry which is preliminary data.</text>
</comment>
<evidence type="ECO:0000256" key="6">
    <source>
        <dbReference type="SAM" id="Phobius"/>
    </source>
</evidence>
<keyword evidence="5 6" id="KW-0472">Membrane</keyword>
<dbReference type="PANTHER" id="PTHR47891:SF2">
    <property type="entry name" value="MAGNESIUM AND COBALT TRANSPORTER"/>
    <property type="match status" value="1"/>
</dbReference>
<dbReference type="GO" id="GO:0046873">
    <property type="term" value="F:metal ion transmembrane transporter activity"/>
    <property type="evidence" value="ECO:0007669"/>
    <property type="project" value="InterPro"/>
</dbReference>
<dbReference type="SUPFAM" id="SSF143865">
    <property type="entry name" value="CorA soluble domain-like"/>
    <property type="match status" value="1"/>
</dbReference>
<evidence type="ECO:0000313" key="7">
    <source>
        <dbReference type="EMBL" id="KLI01478.1"/>
    </source>
</evidence>
<dbReference type="InterPro" id="IPR045863">
    <property type="entry name" value="CorA_TM1_TM2"/>
</dbReference>
<accession>A0A0U1QKY4</accession>
<dbReference type="EMBL" id="AFVQ02000199">
    <property type="protein sequence ID" value="KLI01478.1"/>
    <property type="molecule type" value="Genomic_DNA"/>
</dbReference>
<dbReference type="InterPro" id="IPR047199">
    <property type="entry name" value="CorA-like"/>
</dbReference>
<protein>
    <submittedName>
        <fullName evidence="7">Magnesium transporter</fullName>
    </submittedName>
</protein>
<dbReference type="SUPFAM" id="SSF144083">
    <property type="entry name" value="Magnesium transport protein CorA, transmembrane region"/>
    <property type="match status" value="1"/>
</dbReference>
<feature type="transmembrane region" description="Helical" evidence="6">
    <location>
        <begin position="255"/>
        <end position="275"/>
    </location>
</feature>
<feature type="transmembrane region" description="Helical" evidence="6">
    <location>
        <begin position="287"/>
        <end position="308"/>
    </location>
</feature>
<reference evidence="7 8" key="1">
    <citation type="journal article" date="2011" name="J. Bacteriol.">
        <title>Draft genome sequence of Sporolactobacillus inulinus strain CASD, an efficient D-lactic acid-producing bacterium with high-concentration lactate tolerance capability.</title>
        <authorList>
            <person name="Yu B."/>
            <person name="Su F."/>
            <person name="Wang L."/>
            <person name="Xu K."/>
            <person name="Zhao B."/>
            <person name="Xu P."/>
        </authorList>
    </citation>
    <scope>NUCLEOTIDE SEQUENCE [LARGE SCALE GENOMIC DNA]</scope>
    <source>
        <strain evidence="7 8">CASD</strain>
    </source>
</reference>
<organism evidence="7 8">
    <name type="scientific">Sporolactobacillus inulinus CASD</name>
    <dbReference type="NCBI Taxonomy" id="1069536"/>
    <lineage>
        <taxon>Bacteria</taxon>
        <taxon>Bacillati</taxon>
        <taxon>Bacillota</taxon>
        <taxon>Bacilli</taxon>
        <taxon>Bacillales</taxon>
        <taxon>Sporolactobacillaceae</taxon>
        <taxon>Sporolactobacillus</taxon>
    </lineage>
</organism>
<dbReference type="InterPro" id="IPR002523">
    <property type="entry name" value="MgTranspt_CorA/ZnTranspt_ZntB"/>
</dbReference>
<gene>
    <name evidence="7" type="ORF">SINU_13220</name>
</gene>
<proteinExistence type="inferred from homology"/>
<keyword evidence="4 6" id="KW-1133">Transmembrane helix</keyword>
<evidence type="ECO:0000256" key="4">
    <source>
        <dbReference type="ARBA" id="ARBA00022989"/>
    </source>
</evidence>
<dbReference type="OrthoDB" id="9803416at2"/>
<dbReference type="CDD" id="cd12827">
    <property type="entry name" value="EcCorA_ZntB-like_u2"/>
    <property type="match status" value="1"/>
</dbReference>